<gene>
    <name evidence="4" type="ORF">F7O44_17285</name>
</gene>
<feature type="domain" description="NAD-dependent epimerase/dehydratase" evidence="3">
    <location>
        <begin position="41"/>
        <end position="205"/>
    </location>
</feature>
<dbReference type="AlphaFoldDB" id="A0A7K3M706"/>
<evidence type="ECO:0000256" key="2">
    <source>
        <dbReference type="SAM" id="MobiDB-lite"/>
    </source>
</evidence>
<dbReference type="InterPro" id="IPR036291">
    <property type="entry name" value="NAD(P)-bd_dom_sf"/>
</dbReference>
<accession>A0A7K3M706</accession>
<evidence type="ECO:0000259" key="3">
    <source>
        <dbReference type="Pfam" id="PF01370"/>
    </source>
</evidence>
<proteinExistence type="inferred from homology"/>
<evidence type="ECO:0000313" key="5">
    <source>
        <dbReference type="Proteomes" id="UP000460435"/>
    </source>
</evidence>
<evidence type="ECO:0000256" key="1">
    <source>
        <dbReference type="ARBA" id="ARBA00007637"/>
    </source>
</evidence>
<name>A0A7K3M706_9ACTN</name>
<comment type="similarity">
    <text evidence="1">Belongs to the NAD(P)-dependent epimerase/dehydratase family.</text>
</comment>
<sequence length="314" mass="33819">MPRSARSPRRLSRVHRRSPPVCAGRESDERNRQVTGAVQTVVVTGASGRMGRQLRPKLASPGRLLRLVDLVRADDAGSRAVDEEFVSASITDAAAMADVCAGADAVIHLAGASAESDFGTVTQLNIHGTHNVLEAARLAGVKRVVLASSHHVVGFTHRTDVSERLPAGTPARPDTLYAWSKAALETAGQLYADRFGLDVTCVRIGTFRPVPLTHRDLSWWLSVGDATRLLEACLANQQPGFRIVWGVSRNTRGWGSLDEGAAIGYLPVDDAEDYLDAIVAEHGEPDFVSDPTLNRAGGPWCDIPLGVPLRKTRR</sequence>
<dbReference type="PANTHER" id="PTHR43000">
    <property type="entry name" value="DTDP-D-GLUCOSE 4,6-DEHYDRATASE-RELATED"/>
    <property type="match status" value="1"/>
</dbReference>
<dbReference type="Gene3D" id="3.40.50.720">
    <property type="entry name" value="NAD(P)-binding Rossmann-like Domain"/>
    <property type="match status" value="1"/>
</dbReference>
<reference evidence="4 5" key="1">
    <citation type="submission" date="2019-11" db="EMBL/GenBank/DDBJ databases">
        <authorList>
            <person name="Li X.-J."/>
            <person name="Feng X.-M."/>
        </authorList>
    </citation>
    <scope>NUCLEOTIDE SEQUENCE [LARGE SCALE GENOMIC DNA]</scope>
    <source>
        <strain evidence="4 5">XMNu-373</strain>
    </source>
</reference>
<dbReference type="Proteomes" id="UP000460435">
    <property type="component" value="Unassembled WGS sequence"/>
</dbReference>
<feature type="region of interest" description="Disordered" evidence="2">
    <location>
        <begin position="1"/>
        <end position="32"/>
    </location>
</feature>
<evidence type="ECO:0000313" key="4">
    <source>
        <dbReference type="EMBL" id="NDL58827.1"/>
    </source>
</evidence>
<dbReference type="EMBL" id="WLZY01000006">
    <property type="protein sequence ID" value="NDL58827.1"/>
    <property type="molecule type" value="Genomic_DNA"/>
</dbReference>
<dbReference type="Pfam" id="PF01370">
    <property type="entry name" value="Epimerase"/>
    <property type="match status" value="1"/>
</dbReference>
<protein>
    <submittedName>
        <fullName evidence="4">NAD-dependent epimerase/dehydratase family protein</fullName>
    </submittedName>
</protein>
<keyword evidence="5" id="KW-1185">Reference proteome</keyword>
<comment type="caution">
    <text evidence="4">The sequence shown here is derived from an EMBL/GenBank/DDBJ whole genome shotgun (WGS) entry which is preliminary data.</text>
</comment>
<organism evidence="4 5">
    <name type="scientific">Phytoactinopolyspora mesophila</name>
    <dbReference type="NCBI Taxonomy" id="2650750"/>
    <lineage>
        <taxon>Bacteria</taxon>
        <taxon>Bacillati</taxon>
        <taxon>Actinomycetota</taxon>
        <taxon>Actinomycetes</taxon>
        <taxon>Jiangellales</taxon>
        <taxon>Jiangellaceae</taxon>
        <taxon>Phytoactinopolyspora</taxon>
    </lineage>
</organism>
<dbReference type="SUPFAM" id="SSF51735">
    <property type="entry name" value="NAD(P)-binding Rossmann-fold domains"/>
    <property type="match status" value="1"/>
</dbReference>
<feature type="compositionally biased region" description="Basic residues" evidence="2">
    <location>
        <begin position="1"/>
        <end position="18"/>
    </location>
</feature>
<dbReference type="InterPro" id="IPR001509">
    <property type="entry name" value="Epimerase_deHydtase"/>
</dbReference>